<keyword evidence="3" id="KW-0507">mRNA processing</keyword>
<evidence type="ECO:0000256" key="2">
    <source>
        <dbReference type="ARBA" id="ARBA00019876"/>
    </source>
</evidence>
<proteinExistence type="inferred from homology"/>
<name>A0ABQ9VMM0_SAGOE</name>
<evidence type="ECO:0000313" key="4">
    <source>
        <dbReference type="EMBL" id="KAK2110614.1"/>
    </source>
</evidence>
<comment type="similarity">
    <text evidence="1">Belongs to the NCBP3 family.</text>
</comment>
<dbReference type="PANTHER" id="PTHR16291:SF0">
    <property type="entry name" value="NUCLEAR CAP-BINDING PROTEIN SUBUNIT 3"/>
    <property type="match status" value="1"/>
</dbReference>
<sequence length="160" mass="18502">MGICLDEDTSRRYENKAGSFITGIDVTSKDSHGAEAIEKKEQRAKRFHFRSEVNLAQRNVALDRDMMKKVKVYVSHDLLHLNDSVSNSFKKESIPKVRLETIYICGVDEMSTQDVFSYFKEYPPAHIEWLDDTSCKYPRVFCQYAFVDDFASLLAIRDAE</sequence>
<evidence type="ECO:0000313" key="5">
    <source>
        <dbReference type="Proteomes" id="UP001266305"/>
    </source>
</evidence>
<organism evidence="4 5">
    <name type="scientific">Saguinus oedipus</name>
    <name type="common">Cotton-top tamarin</name>
    <name type="synonym">Oedipomidas oedipus</name>
    <dbReference type="NCBI Taxonomy" id="9490"/>
    <lineage>
        <taxon>Eukaryota</taxon>
        <taxon>Metazoa</taxon>
        <taxon>Chordata</taxon>
        <taxon>Craniata</taxon>
        <taxon>Vertebrata</taxon>
        <taxon>Euteleostomi</taxon>
        <taxon>Mammalia</taxon>
        <taxon>Eutheria</taxon>
        <taxon>Euarchontoglires</taxon>
        <taxon>Primates</taxon>
        <taxon>Haplorrhini</taxon>
        <taxon>Platyrrhini</taxon>
        <taxon>Cebidae</taxon>
        <taxon>Callitrichinae</taxon>
        <taxon>Saguinus</taxon>
    </lineage>
</organism>
<dbReference type="PANTHER" id="PTHR16291">
    <property type="entry name" value="NUCLEAR CAP-BINDING PROTEIN SUBUNIT 3"/>
    <property type="match status" value="1"/>
</dbReference>
<dbReference type="InterPro" id="IPR019416">
    <property type="entry name" value="NCBP3"/>
</dbReference>
<reference evidence="4 5" key="1">
    <citation type="submission" date="2023-05" db="EMBL/GenBank/DDBJ databases">
        <title>B98-5 Cell Line De Novo Hybrid Assembly: An Optical Mapping Approach.</title>
        <authorList>
            <person name="Kananen K."/>
            <person name="Auerbach J.A."/>
            <person name="Kautto E."/>
            <person name="Blachly J.S."/>
        </authorList>
    </citation>
    <scope>NUCLEOTIDE SEQUENCE [LARGE SCALE GENOMIC DNA]</scope>
    <source>
        <strain evidence="4">B95-8</strain>
        <tissue evidence="4">Cell line</tissue>
    </source>
</reference>
<evidence type="ECO:0000256" key="1">
    <source>
        <dbReference type="ARBA" id="ARBA00006069"/>
    </source>
</evidence>
<protein>
    <recommendedName>
        <fullName evidence="2">Nuclear cap-binding protein subunit 3</fullName>
    </recommendedName>
</protein>
<keyword evidence="5" id="KW-1185">Reference proteome</keyword>
<dbReference type="Pfam" id="PF10309">
    <property type="entry name" value="NCBP3"/>
    <property type="match status" value="1"/>
</dbReference>
<dbReference type="Proteomes" id="UP001266305">
    <property type="component" value="Unassembled WGS sequence"/>
</dbReference>
<accession>A0ABQ9VMM0</accession>
<dbReference type="EMBL" id="JASSZA010000005">
    <property type="protein sequence ID" value="KAK2110614.1"/>
    <property type="molecule type" value="Genomic_DNA"/>
</dbReference>
<comment type="caution">
    <text evidence="4">The sequence shown here is derived from an EMBL/GenBank/DDBJ whole genome shotgun (WGS) entry which is preliminary data.</text>
</comment>
<gene>
    <name evidence="4" type="primary">NCBP3</name>
    <name evidence="4" type="ORF">P7K49_010360</name>
</gene>
<evidence type="ECO:0000256" key="3">
    <source>
        <dbReference type="ARBA" id="ARBA00023042"/>
    </source>
</evidence>
<keyword evidence="3" id="KW-0506">mRNA capping</keyword>